<name>A0A6S6S8Z4_9BACT</name>
<feature type="transmembrane region" description="Helical" evidence="1">
    <location>
        <begin position="52"/>
        <end position="70"/>
    </location>
</feature>
<feature type="transmembrane region" description="Helical" evidence="1">
    <location>
        <begin position="133"/>
        <end position="154"/>
    </location>
</feature>
<organism evidence="2">
    <name type="scientific">uncultured Sulfurovum sp</name>
    <dbReference type="NCBI Taxonomy" id="269237"/>
    <lineage>
        <taxon>Bacteria</taxon>
        <taxon>Pseudomonadati</taxon>
        <taxon>Campylobacterota</taxon>
        <taxon>Epsilonproteobacteria</taxon>
        <taxon>Campylobacterales</taxon>
        <taxon>Sulfurovaceae</taxon>
        <taxon>Sulfurovum</taxon>
        <taxon>environmental samples</taxon>
    </lineage>
</organism>
<evidence type="ECO:0000256" key="1">
    <source>
        <dbReference type="SAM" id="Phobius"/>
    </source>
</evidence>
<feature type="transmembrane region" description="Helical" evidence="1">
    <location>
        <begin position="82"/>
        <end position="100"/>
    </location>
</feature>
<accession>A0A6S6S8Z4</accession>
<keyword evidence="1" id="KW-0472">Membrane</keyword>
<reference evidence="2" key="1">
    <citation type="submission" date="2020-01" db="EMBL/GenBank/DDBJ databases">
        <authorList>
            <person name="Meier V. D."/>
            <person name="Meier V D."/>
        </authorList>
    </citation>
    <scope>NUCLEOTIDE SEQUENCE</scope>
    <source>
        <strain evidence="2">HLG_WM_MAG_03</strain>
    </source>
</reference>
<proteinExistence type="predicted"/>
<evidence type="ECO:0008006" key="3">
    <source>
        <dbReference type="Google" id="ProtNLM"/>
    </source>
</evidence>
<evidence type="ECO:0000313" key="2">
    <source>
        <dbReference type="EMBL" id="CAA6799093.1"/>
    </source>
</evidence>
<dbReference type="AlphaFoldDB" id="A0A6S6S8Z4"/>
<feature type="transmembrane region" description="Helical" evidence="1">
    <location>
        <begin position="106"/>
        <end position="126"/>
    </location>
</feature>
<gene>
    <name evidence="2" type="ORF">HELGO_WM29620</name>
</gene>
<keyword evidence="1" id="KW-1133">Transmembrane helix</keyword>
<dbReference type="EMBL" id="CACVAR010000029">
    <property type="protein sequence ID" value="CAA6799093.1"/>
    <property type="molecule type" value="Genomic_DNA"/>
</dbReference>
<protein>
    <recommendedName>
        <fullName evidence="3">DoxX family protein</fullName>
    </recommendedName>
</protein>
<sequence>MHNGGIRFLAFSLGALLLFHGLDKMIYGTEHIQKMILDTYVPNVKSRVPFGTWFSPFMPGTVFMGKMFIGKEFVSSLEQIRLISYGVYIPELIVPIFLVFGKFIRVMAFFIASYMLAMLFVAYRISPEILVQFGGWSIETIMLYLVASLILILYKISDCNLSNSQSIFKPKKKVKLTKKVKVTKKLKKK</sequence>
<keyword evidence="1" id="KW-0812">Transmembrane</keyword>